<evidence type="ECO:0000256" key="10">
    <source>
        <dbReference type="RuleBase" id="RU003500"/>
    </source>
</evidence>
<keyword evidence="12" id="KW-1185">Reference proteome</keyword>
<protein>
    <recommendedName>
        <fullName evidence="10">Protein Wnt</fullName>
    </recommendedName>
</protein>
<dbReference type="InterPro" id="IPR009143">
    <property type="entry name" value="Wnt6"/>
</dbReference>
<evidence type="ECO:0000313" key="12">
    <source>
        <dbReference type="Proteomes" id="UP000695000"/>
    </source>
</evidence>
<keyword evidence="4" id="KW-0964">Secreted</keyword>
<sequence length="350" mass="39204">MHAVLVPVYLLLITPITSSWWAAGSQVVMDPHSICKKSRKIKGKMSEICRTDSPLLDEISKGVKQGHDECQYQFRYRRWNCTASKRSMKKVLLRDTRETGFVNALTAAGVAYAITRACTMNVLTDCSCNKNVKRMKKGDKRTSNAMNLPESKWQWTGCGDNINYGIKVSKDFMDSRYKKMSDMKTIVKLHNYAAGRMAIKKHMRSDCKCHGLSGSCALRTCWRKMPTFREVGNRLKEHFDGAAKVIAGNDGNSFIPDGDTIKPPNREDLVYSEESPKFCTPNSTVGSLGTQGRECNATSQGEEGCDILCCGRGHTTIKKKAYGNCNCEFIWCCEVKCQTCLLENEISTCL</sequence>
<dbReference type="PANTHER" id="PTHR12027">
    <property type="entry name" value="WNT RELATED"/>
    <property type="match status" value="1"/>
</dbReference>
<evidence type="ECO:0000256" key="7">
    <source>
        <dbReference type="ARBA" id="ARBA00023157"/>
    </source>
</evidence>
<gene>
    <name evidence="13" type="primary">LOC108563654</name>
</gene>
<dbReference type="GeneID" id="108563654"/>
<dbReference type="InterPro" id="IPR018161">
    <property type="entry name" value="Wnt_CS"/>
</dbReference>
<evidence type="ECO:0000256" key="6">
    <source>
        <dbReference type="ARBA" id="ARBA00022687"/>
    </source>
</evidence>
<evidence type="ECO:0000256" key="11">
    <source>
        <dbReference type="SAM" id="SignalP"/>
    </source>
</evidence>
<dbReference type="InterPro" id="IPR005817">
    <property type="entry name" value="Wnt"/>
</dbReference>
<dbReference type="PRINTS" id="PR01349">
    <property type="entry name" value="WNTPROTEIN"/>
</dbReference>
<keyword evidence="6 10" id="KW-0879">Wnt signaling pathway</keyword>
<evidence type="ECO:0000256" key="9">
    <source>
        <dbReference type="ARBA" id="ARBA00023288"/>
    </source>
</evidence>
<comment type="similarity">
    <text evidence="2 10">Belongs to the Wnt family.</text>
</comment>
<name>A0ABM1MTI1_NICVS</name>
<keyword evidence="3 10" id="KW-0217">Developmental protein</keyword>
<dbReference type="CDD" id="cd19338">
    <property type="entry name" value="Wnt_Wnt6"/>
    <property type="match status" value="1"/>
</dbReference>
<dbReference type="Gene3D" id="3.30.2460.20">
    <property type="match status" value="1"/>
</dbReference>
<comment type="subcellular location">
    <subcellularLocation>
        <location evidence="1 10">Secreted</location>
        <location evidence="1 10">Extracellular space</location>
        <location evidence="1 10">Extracellular matrix</location>
    </subcellularLocation>
</comment>
<keyword evidence="8" id="KW-0325">Glycoprotein</keyword>
<dbReference type="PROSITE" id="PS00246">
    <property type="entry name" value="WNT1"/>
    <property type="match status" value="1"/>
</dbReference>
<keyword evidence="11" id="KW-0732">Signal</keyword>
<keyword evidence="7" id="KW-1015">Disulfide bond</keyword>
<evidence type="ECO:0000313" key="13">
    <source>
        <dbReference type="RefSeq" id="XP_017777881.1"/>
    </source>
</evidence>
<dbReference type="RefSeq" id="XP_017777881.1">
    <property type="nucleotide sequence ID" value="XM_017922392.1"/>
</dbReference>
<evidence type="ECO:0000256" key="5">
    <source>
        <dbReference type="ARBA" id="ARBA00022530"/>
    </source>
</evidence>
<accession>A0ABM1MTI1</accession>
<dbReference type="PANTHER" id="PTHR12027:SF72">
    <property type="entry name" value="PROTEIN WNT-6"/>
    <property type="match status" value="1"/>
</dbReference>
<reference evidence="13" key="1">
    <citation type="submission" date="2025-08" db="UniProtKB">
        <authorList>
            <consortium name="RefSeq"/>
        </authorList>
    </citation>
    <scope>IDENTIFICATION</scope>
    <source>
        <tissue evidence="13">Whole Larva</tissue>
    </source>
</reference>
<dbReference type="SMART" id="SM00097">
    <property type="entry name" value="WNT1"/>
    <property type="match status" value="1"/>
</dbReference>
<evidence type="ECO:0000256" key="1">
    <source>
        <dbReference type="ARBA" id="ARBA00004498"/>
    </source>
</evidence>
<keyword evidence="9" id="KW-0449">Lipoprotein</keyword>
<dbReference type="Pfam" id="PF00110">
    <property type="entry name" value="wnt"/>
    <property type="match status" value="1"/>
</dbReference>
<evidence type="ECO:0000256" key="2">
    <source>
        <dbReference type="ARBA" id="ARBA00005683"/>
    </source>
</evidence>
<evidence type="ECO:0000256" key="8">
    <source>
        <dbReference type="ARBA" id="ARBA00023180"/>
    </source>
</evidence>
<dbReference type="InterPro" id="IPR043158">
    <property type="entry name" value="Wnt_C"/>
</dbReference>
<evidence type="ECO:0000256" key="4">
    <source>
        <dbReference type="ARBA" id="ARBA00022525"/>
    </source>
</evidence>
<feature type="chain" id="PRO_5045357570" description="Protein Wnt" evidence="11">
    <location>
        <begin position="20"/>
        <end position="350"/>
    </location>
</feature>
<dbReference type="Proteomes" id="UP000695000">
    <property type="component" value="Unplaced"/>
</dbReference>
<organism evidence="12 13">
    <name type="scientific">Nicrophorus vespilloides</name>
    <name type="common">Boreal carrion beetle</name>
    <dbReference type="NCBI Taxonomy" id="110193"/>
    <lineage>
        <taxon>Eukaryota</taxon>
        <taxon>Metazoa</taxon>
        <taxon>Ecdysozoa</taxon>
        <taxon>Arthropoda</taxon>
        <taxon>Hexapoda</taxon>
        <taxon>Insecta</taxon>
        <taxon>Pterygota</taxon>
        <taxon>Neoptera</taxon>
        <taxon>Endopterygota</taxon>
        <taxon>Coleoptera</taxon>
        <taxon>Polyphaga</taxon>
        <taxon>Staphyliniformia</taxon>
        <taxon>Silphidae</taxon>
        <taxon>Nicrophorinae</taxon>
        <taxon>Nicrophorus</taxon>
    </lineage>
</organism>
<evidence type="ECO:0000256" key="3">
    <source>
        <dbReference type="ARBA" id="ARBA00022473"/>
    </source>
</evidence>
<comment type="function">
    <text evidence="10">Ligand for members of the frizzled family of seven transmembrane receptors.</text>
</comment>
<keyword evidence="5" id="KW-0272">Extracellular matrix</keyword>
<proteinExistence type="inferred from homology"/>
<feature type="signal peptide" evidence="11">
    <location>
        <begin position="1"/>
        <end position="19"/>
    </location>
</feature>